<dbReference type="Proteomes" id="UP000282454">
    <property type="component" value="Unassembled WGS sequence"/>
</dbReference>
<keyword evidence="2" id="KW-1133">Transmembrane helix</keyword>
<accession>A0A421BB28</accession>
<keyword evidence="2" id="KW-0812">Transmembrane</keyword>
<feature type="transmembrane region" description="Helical" evidence="2">
    <location>
        <begin position="315"/>
        <end position="332"/>
    </location>
</feature>
<evidence type="ECO:0000313" key="4">
    <source>
        <dbReference type="EMBL" id="RLK61550.1"/>
    </source>
</evidence>
<gene>
    <name evidence="4" type="ORF">CLV68_2091</name>
</gene>
<feature type="region of interest" description="Disordered" evidence="1">
    <location>
        <begin position="287"/>
        <end position="310"/>
    </location>
</feature>
<proteinExistence type="predicted"/>
<dbReference type="AlphaFoldDB" id="A0A421BB28"/>
<protein>
    <recommendedName>
        <fullName evidence="6">Esterase-like activity of phytase family protein</fullName>
    </recommendedName>
</protein>
<keyword evidence="3" id="KW-0732">Signal</keyword>
<evidence type="ECO:0000256" key="3">
    <source>
        <dbReference type="SAM" id="SignalP"/>
    </source>
</evidence>
<keyword evidence="5" id="KW-1185">Reference proteome</keyword>
<sequence>MRGLATAALVVWLSVMGATVASAQPQTPTDACVQSDKRLSELSGLATDGERWYAVNDGGTKSTVFVLGHDCKVQKVINGPTDPFDVEDMARAADGTFWLADTGDNEKKRETVALIELTPAGKTTLHRLTYPDGPHDTETLLLDKNGTPYLVTKSPFGVSEVYRPSGKLASPGPTPLERVGEVQISSTDTKGGPVNPAIGSMVVTGGTVSADGTVVVLRTYTDAYLYPAPDGDIMAALKRKGVRVPLPDEKQGEAIALEPDGTLVSGSEGVGSPIRVVKGAAALLTTEAAPPTGTSGEAGPTATGTSTDGNGMSTVPALGIAAVAIGGTLFLMHRRAAKRS</sequence>
<evidence type="ECO:0008006" key="6">
    <source>
        <dbReference type="Google" id="ProtNLM"/>
    </source>
</evidence>
<reference evidence="4 5" key="1">
    <citation type="submission" date="2018-10" db="EMBL/GenBank/DDBJ databases">
        <title>Genomic Encyclopedia of Archaeal and Bacterial Type Strains, Phase II (KMG-II): from individual species to whole genera.</title>
        <authorList>
            <person name="Goeker M."/>
        </authorList>
    </citation>
    <scope>NUCLEOTIDE SEQUENCE [LARGE SCALE GENOMIC DNA]</scope>
    <source>
        <strain evidence="4 5">DSM 45657</strain>
    </source>
</reference>
<dbReference type="EMBL" id="RCDD01000001">
    <property type="protein sequence ID" value="RLK61550.1"/>
    <property type="molecule type" value="Genomic_DNA"/>
</dbReference>
<comment type="caution">
    <text evidence="4">The sequence shown here is derived from an EMBL/GenBank/DDBJ whole genome shotgun (WGS) entry which is preliminary data.</text>
</comment>
<organism evidence="4 5">
    <name type="scientific">Actinokineospora cianjurensis</name>
    <dbReference type="NCBI Taxonomy" id="585224"/>
    <lineage>
        <taxon>Bacteria</taxon>
        <taxon>Bacillati</taxon>
        <taxon>Actinomycetota</taxon>
        <taxon>Actinomycetes</taxon>
        <taxon>Pseudonocardiales</taxon>
        <taxon>Pseudonocardiaceae</taxon>
        <taxon>Actinokineospora</taxon>
    </lineage>
</organism>
<evidence type="ECO:0000256" key="2">
    <source>
        <dbReference type="SAM" id="Phobius"/>
    </source>
</evidence>
<evidence type="ECO:0000313" key="5">
    <source>
        <dbReference type="Proteomes" id="UP000282454"/>
    </source>
</evidence>
<evidence type="ECO:0000256" key="1">
    <source>
        <dbReference type="SAM" id="MobiDB-lite"/>
    </source>
</evidence>
<name>A0A421BB28_9PSEU</name>
<feature type="signal peptide" evidence="3">
    <location>
        <begin position="1"/>
        <end position="23"/>
    </location>
</feature>
<keyword evidence="2" id="KW-0472">Membrane</keyword>
<feature type="chain" id="PRO_5019254108" description="Esterase-like activity of phytase family protein" evidence="3">
    <location>
        <begin position="24"/>
        <end position="340"/>
    </location>
</feature>
<dbReference type="SUPFAM" id="SSF101898">
    <property type="entry name" value="NHL repeat"/>
    <property type="match status" value="1"/>
</dbReference>